<reference evidence="1 2" key="2">
    <citation type="journal article" date="2022" name="Mol. Ecol. Resour.">
        <title>The genomes of chicory, endive, great burdock and yacon provide insights into Asteraceae paleo-polyploidization history and plant inulin production.</title>
        <authorList>
            <person name="Fan W."/>
            <person name="Wang S."/>
            <person name="Wang H."/>
            <person name="Wang A."/>
            <person name="Jiang F."/>
            <person name="Liu H."/>
            <person name="Zhao H."/>
            <person name="Xu D."/>
            <person name="Zhang Y."/>
        </authorList>
    </citation>
    <scope>NUCLEOTIDE SEQUENCE [LARGE SCALE GENOMIC DNA]</scope>
    <source>
        <strain evidence="2">cv. Punajuju</strain>
        <tissue evidence="1">Leaves</tissue>
    </source>
</reference>
<organism evidence="1 2">
    <name type="scientific">Cichorium intybus</name>
    <name type="common">Chicory</name>
    <dbReference type="NCBI Taxonomy" id="13427"/>
    <lineage>
        <taxon>Eukaryota</taxon>
        <taxon>Viridiplantae</taxon>
        <taxon>Streptophyta</taxon>
        <taxon>Embryophyta</taxon>
        <taxon>Tracheophyta</taxon>
        <taxon>Spermatophyta</taxon>
        <taxon>Magnoliopsida</taxon>
        <taxon>eudicotyledons</taxon>
        <taxon>Gunneridae</taxon>
        <taxon>Pentapetalae</taxon>
        <taxon>asterids</taxon>
        <taxon>campanulids</taxon>
        <taxon>Asterales</taxon>
        <taxon>Asteraceae</taxon>
        <taxon>Cichorioideae</taxon>
        <taxon>Cichorieae</taxon>
        <taxon>Cichoriinae</taxon>
        <taxon>Cichorium</taxon>
    </lineage>
</organism>
<comment type="caution">
    <text evidence="1">The sequence shown here is derived from an EMBL/GenBank/DDBJ whole genome shotgun (WGS) entry which is preliminary data.</text>
</comment>
<name>A0ACB9D1V4_CICIN</name>
<dbReference type="Proteomes" id="UP001055811">
    <property type="component" value="Linkage Group LG05"/>
</dbReference>
<sequence>MQDLDYLLHQIRLLIIPVVQKRYIYIVVVDIKDPDFVIIDNSNFVQDISARYGQLPVLLKRYLVGYLCSVSHPIVDALSVIAHQLQLNRLRVKYLYKILANEYNLRKAAIENEVLEYMKIPAGERKQIKENAAANIYERLSRNDRLKDNTKNGRTQGISTYKGLENGIVDRIWDEDAPIASPPSSFFLKRHTLQDLQVGIKEKWLGIRADIL</sequence>
<reference evidence="2" key="1">
    <citation type="journal article" date="2022" name="Mol. Ecol. Resour.">
        <title>The genomes of chicory, endive, great burdock and yacon provide insights into Asteraceae palaeo-polyploidization history and plant inulin production.</title>
        <authorList>
            <person name="Fan W."/>
            <person name="Wang S."/>
            <person name="Wang H."/>
            <person name="Wang A."/>
            <person name="Jiang F."/>
            <person name="Liu H."/>
            <person name="Zhao H."/>
            <person name="Xu D."/>
            <person name="Zhang Y."/>
        </authorList>
    </citation>
    <scope>NUCLEOTIDE SEQUENCE [LARGE SCALE GENOMIC DNA]</scope>
    <source>
        <strain evidence="2">cv. Punajuju</strain>
    </source>
</reference>
<keyword evidence="2" id="KW-1185">Reference proteome</keyword>
<evidence type="ECO:0000313" key="1">
    <source>
        <dbReference type="EMBL" id="KAI3740381.1"/>
    </source>
</evidence>
<proteinExistence type="predicted"/>
<accession>A0ACB9D1V4</accession>
<gene>
    <name evidence="1" type="ORF">L2E82_30809</name>
</gene>
<evidence type="ECO:0000313" key="2">
    <source>
        <dbReference type="Proteomes" id="UP001055811"/>
    </source>
</evidence>
<protein>
    <submittedName>
        <fullName evidence="1">Uncharacterized protein</fullName>
    </submittedName>
</protein>
<dbReference type="EMBL" id="CM042013">
    <property type="protein sequence ID" value="KAI3740381.1"/>
    <property type="molecule type" value="Genomic_DNA"/>
</dbReference>